<evidence type="ECO:0000313" key="3">
    <source>
        <dbReference type="Proteomes" id="UP000650628"/>
    </source>
</evidence>
<sequence length="69" mass="6799">MVVLGGHLPGRSHGGPYAGVLGQAPVDAGTLHTQVVSFVTLTTGVALIVALLNFLPALSLGPLADGLLG</sequence>
<keyword evidence="1" id="KW-0812">Transmembrane</keyword>
<protein>
    <submittedName>
        <fullName evidence="2">Uncharacterized protein</fullName>
    </submittedName>
</protein>
<reference evidence="2 3" key="1">
    <citation type="submission" date="2021-01" db="EMBL/GenBank/DDBJ databases">
        <title>Whole genome shotgun sequence of Planotetraspora mira NBRC 15435.</title>
        <authorList>
            <person name="Komaki H."/>
            <person name="Tamura T."/>
        </authorList>
    </citation>
    <scope>NUCLEOTIDE SEQUENCE [LARGE SCALE GENOMIC DNA]</scope>
    <source>
        <strain evidence="2 3">NBRC 15435</strain>
    </source>
</reference>
<gene>
    <name evidence="2" type="ORF">Pmi06nite_77640</name>
</gene>
<dbReference type="InterPro" id="IPR004623">
    <property type="entry name" value="KdpA"/>
</dbReference>
<dbReference type="AlphaFoldDB" id="A0A8J3TXY3"/>
<keyword evidence="3" id="KW-1185">Reference proteome</keyword>
<dbReference type="Proteomes" id="UP000650628">
    <property type="component" value="Unassembled WGS sequence"/>
</dbReference>
<feature type="transmembrane region" description="Helical" evidence="1">
    <location>
        <begin position="35"/>
        <end position="55"/>
    </location>
</feature>
<organism evidence="2 3">
    <name type="scientific">Planotetraspora mira</name>
    <dbReference type="NCBI Taxonomy" id="58121"/>
    <lineage>
        <taxon>Bacteria</taxon>
        <taxon>Bacillati</taxon>
        <taxon>Actinomycetota</taxon>
        <taxon>Actinomycetes</taxon>
        <taxon>Streptosporangiales</taxon>
        <taxon>Streptosporangiaceae</taxon>
        <taxon>Planotetraspora</taxon>
    </lineage>
</organism>
<comment type="caution">
    <text evidence="2">The sequence shown here is derived from an EMBL/GenBank/DDBJ whole genome shotgun (WGS) entry which is preliminary data.</text>
</comment>
<dbReference type="EMBL" id="BOOO01000049">
    <property type="protein sequence ID" value="GII34322.1"/>
    <property type="molecule type" value="Genomic_DNA"/>
</dbReference>
<proteinExistence type="predicted"/>
<dbReference type="GO" id="GO:0008556">
    <property type="term" value="F:P-type potassium transmembrane transporter activity"/>
    <property type="evidence" value="ECO:0007669"/>
    <property type="project" value="InterPro"/>
</dbReference>
<name>A0A8J3TXY3_9ACTN</name>
<dbReference type="Pfam" id="PF03814">
    <property type="entry name" value="KdpA"/>
    <property type="match status" value="1"/>
</dbReference>
<keyword evidence="1" id="KW-0472">Membrane</keyword>
<evidence type="ECO:0000313" key="2">
    <source>
        <dbReference type="EMBL" id="GII34322.1"/>
    </source>
</evidence>
<keyword evidence="1" id="KW-1133">Transmembrane helix</keyword>
<evidence type="ECO:0000256" key="1">
    <source>
        <dbReference type="SAM" id="Phobius"/>
    </source>
</evidence>
<accession>A0A8J3TXY3</accession>